<sequence>MKYETSSPADPDAQVASGSVATPSDMHGEVNAQVQDTNGGDIPMEVAISSLQVGALQETPRGVVAF</sequence>
<proteinExistence type="predicted"/>
<dbReference type="RefSeq" id="WP_193926292.1">
    <property type="nucleotide sequence ID" value="NZ_JADEYC010000001.1"/>
</dbReference>
<reference evidence="2" key="1">
    <citation type="submission" date="2020-10" db="EMBL/GenBank/DDBJ databases">
        <title>Diversity and distribution of actinomycetes associated with coral in the coast of Hainan.</title>
        <authorList>
            <person name="Li F."/>
        </authorList>
    </citation>
    <scope>NUCLEOTIDE SEQUENCE</scope>
    <source>
        <strain evidence="2">HNM0983</strain>
    </source>
</reference>
<comment type="caution">
    <text evidence="2">The sequence shown here is derived from an EMBL/GenBank/DDBJ whole genome shotgun (WGS) entry which is preliminary data.</text>
</comment>
<protein>
    <submittedName>
        <fullName evidence="2">Uncharacterized protein</fullName>
    </submittedName>
</protein>
<evidence type="ECO:0000313" key="3">
    <source>
        <dbReference type="Proteomes" id="UP000598360"/>
    </source>
</evidence>
<gene>
    <name evidence="2" type="ORF">IQ251_00050</name>
</gene>
<feature type="region of interest" description="Disordered" evidence="1">
    <location>
        <begin position="1"/>
        <end position="38"/>
    </location>
</feature>
<accession>A0A929FYL8</accession>
<keyword evidence="3" id="KW-1185">Reference proteome</keyword>
<dbReference type="Proteomes" id="UP000598360">
    <property type="component" value="Unassembled WGS sequence"/>
</dbReference>
<dbReference type="EMBL" id="JADEYC010000001">
    <property type="protein sequence ID" value="MBE9372832.1"/>
    <property type="molecule type" value="Genomic_DNA"/>
</dbReference>
<name>A0A929FYL8_9PSEU</name>
<organism evidence="2 3">
    <name type="scientific">Saccharopolyspora montiporae</name>
    <dbReference type="NCBI Taxonomy" id="2781240"/>
    <lineage>
        <taxon>Bacteria</taxon>
        <taxon>Bacillati</taxon>
        <taxon>Actinomycetota</taxon>
        <taxon>Actinomycetes</taxon>
        <taxon>Pseudonocardiales</taxon>
        <taxon>Pseudonocardiaceae</taxon>
        <taxon>Saccharopolyspora</taxon>
    </lineage>
</organism>
<evidence type="ECO:0000256" key="1">
    <source>
        <dbReference type="SAM" id="MobiDB-lite"/>
    </source>
</evidence>
<evidence type="ECO:0000313" key="2">
    <source>
        <dbReference type="EMBL" id="MBE9372832.1"/>
    </source>
</evidence>
<dbReference type="AlphaFoldDB" id="A0A929FYL8"/>